<name>A0A9P0H5P1_NEZVI</name>
<dbReference type="GO" id="GO:0001228">
    <property type="term" value="F:DNA-binding transcription activator activity, RNA polymerase II-specific"/>
    <property type="evidence" value="ECO:0007669"/>
    <property type="project" value="TreeGrafter"/>
</dbReference>
<dbReference type="EMBL" id="OV725079">
    <property type="protein sequence ID" value="CAH1395894.1"/>
    <property type="molecule type" value="Genomic_DNA"/>
</dbReference>
<dbReference type="AlphaFoldDB" id="A0A9P0H5P1"/>
<evidence type="ECO:0000313" key="4">
    <source>
        <dbReference type="EMBL" id="CAH1395894.1"/>
    </source>
</evidence>
<feature type="region of interest" description="Disordered" evidence="1">
    <location>
        <begin position="104"/>
        <end position="137"/>
    </location>
</feature>
<organism evidence="4 5">
    <name type="scientific">Nezara viridula</name>
    <name type="common">Southern green stink bug</name>
    <name type="synonym">Cimex viridulus</name>
    <dbReference type="NCBI Taxonomy" id="85310"/>
    <lineage>
        <taxon>Eukaryota</taxon>
        <taxon>Metazoa</taxon>
        <taxon>Ecdysozoa</taxon>
        <taxon>Arthropoda</taxon>
        <taxon>Hexapoda</taxon>
        <taxon>Insecta</taxon>
        <taxon>Pterygota</taxon>
        <taxon>Neoptera</taxon>
        <taxon>Paraneoptera</taxon>
        <taxon>Hemiptera</taxon>
        <taxon>Heteroptera</taxon>
        <taxon>Panheteroptera</taxon>
        <taxon>Pentatomomorpha</taxon>
        <taxon>Pentatomoidea</taxon>
        <taxon>Pentatomidae</taxon>
        <taxon>Pentatominae</taxon>
        <taxon>Nezara</taxon>
    </lineage>
</organism>
<feature type="domain" description="SAM" evidence="2">
    <location>
        <begin position="140"/>
        <end position="192"/>
    </location>
</feature>
<evidence type="ECO:0000256" key="1">
    <source>
        <dbReference type="SAM" id="MobiDB-lite"/>
    </source>
</evidence>
<dbReference type="Proteomes" id="UP001152798">
    <property type="component" value="Chromosome 3"/>
</dbReference>
<protein>
    <submittedName>
        <fullName evidence="4">Uncharacterized protein</fullName>
    </submittedName>
</protein>
<gene>
    <name evidence="4" type="ORF">NEZAVI_LOCUS6069</name>
</gene>
<dbReference type="InterPro" id="IPR013761">
    <property type="entry name" value="SAM/pointed_sf"/>
</dbReference>
<feature type="domain" description="GRHL1/CP2 C-terminal" evidence="3">
    <location>
        <begin position="198"/>
        <end position="287"/>
    </location>
</feature>
<dbReference type="Pfam" id="PF18016">
    <property type="entry name" value="SAM_3"/>
    <property type="match status" value="1"/>
</dbReference>
<dbReference type="GO" id="GO:0000978">
    <property type="term" value="F:RNA polymerase II cis-regulatory region sequence-specific DNA binding"/>
    <property type="evidence" value="ECO:0007669"/>
    <property type="project" value="TreeGrafter"/>
</dbReference>
<evidence type="ECO:0000259" key="3">
    <source>
        <dbReference type="Pfam" id="PF25416"/>
    </source>
</evidence>
<evidence type="ECO:0000313" key="5">
    <source>
        <dbReference type="Proteomes" id="UP001152798"/>
    </source>
</evidence>
<keyword evidence="5" id="KW-1185">Reference proteome</keyword>
<dbReference type="Gene3D" id="1.10.150.50">
    <property type="entry name" value="Transcription Factor, Ets-1"/>
    <property type="match status" value="1"/>
</dbReference>
<feature type="compositionally biased region" description="Polar residues" evidence="1">
    <location>
        <begin position="104"/>
        <end position="118"/>
    </location>
</feature>
<dbReference type="GO" id="GO:0005634">
    <property type="term" value="C:nucleus"/>
    <property type="evidence" value="ECO:0007669"/>
    <property type="project" value="TreeGrafter"/>
</dbReference>
<dbReference type="SUPFAM" id="SSF47769">
    <property type="entry name" value="SAM/Pointed domain"/>
    <property type="match status" value="1"/>
</dbReference>
<dbReference type="OrthoDB" id="9996779at2759"/>
<dbReference type="PANTHER" id="PTHR11037">
    <property type="entry name" value="TRANSCRIPTION FACTOR CP2"/>
    <property type="match status" value="1"/>
</dbReference>
<dbReference type="Pfam" id="PF25416">
    <property type="entry name" value="GRHL1_C"/>
    <property type="match status" value="1"/>
</dbReference>
<dbReference type="PANTHER" id="PTHR11037:SF21">
    <property type="entry name" value="GEMINI, ISOFORM C"/>
    <property type="match status" value="1"/>
</dbReference>
<proteinExistence type="predicted"/>
<dbReference type="InterPro" id="IPR041418">
    <property type="entry name" value="SAM_3"/>
</dbReference>
<reference evidence="4" key="1">
    <citation type="submission" date="2022-01" db="EMBL/GenBank/DDBJ databases">
        <authorList>
            <person name="King R."/>
        </authorList>
    </citation>
    <scope>NUCLEOTIDE SEQUENCE</scope>
</reference>
<dbReference type="InterPro" id="IPR057520">
    <property type="entry name" value="GRHL1/CP2_C"/>
</dbReference>
<dbReference type="InterPro" id="IPR040167">
    <property type="entry name" value="TF_CP2-like"/>
</dbReference>
<sequence>MYVIVYTVTMTVGDLELCADFYHSLIQPSNNRLRMRLLGKQFAVKRLNKNMCMRDQFNYCANFSPHLKHRIRAINLRQLPSDNRRSVLSRNSVKENICRPIVSSTNVPKEESSPQQEIISPPDSPAQAETNCSPRADWGPAETSLWLQANRYTGHHNSLASYSGADLLRLSREDLIQLCGLSDGIRLFNALHVRAVAPKLTIYICVDPRDRVYNVVYLSSLKPGELLRKVCYAVGLPVSQVTQIYLLGPGDIKILPTEELVSHLPDNTAYSVTLISDGQEKYQVLLKQSETVNTISN</sequence>
<accession>A0A9P0H5P1</accession>
<evidence type="ECO:0000259" key="2">
    <source>
        <dbReference type="Pfam" id="PF18016"/>
    </source>
</evidence>